<dbReference type="GO" id="GO:0009272">
    <property type="term" value="P:fungal-type cell wall biogenesis"/>
    <property type="evidence" value="ECO:0007669"/>
    <property type="project" value="TreeGrafter"/>
</dbReference>
<keyword evidence="6 10" id="KW-0378">Hydrolase</keyword>
<gene>
    <name evidence="13" type="ORF">EJ08DRAFT_671955</name>
</gene>
<evidence type="ECO:0000313" key="13">
    <source>
        <dbReference type="EMBL" id="KAF2426237.1"/>
    </source>
</evidence>
<proteinExistence type="inferred from homology"/>
<evidence type="ECO:0000256" key="1">
    <source>
        <dbReference type="ARBA" id="ARBA00001452"/>
    </source>
</evidence>
<feature type="chain" id="PRO_5040480363" description="Mannan endo-1,6-alpha-mannosidase" evidence="12">
    <location>
        <begin position="24"/>
        <end position="482"/>
    </location>
</feature>
<keyword evidence="7 11" id="KW-0472">Membrane</keyword>
<dbReference type="Gene3D" id="1.50.10.20">
    <property type="match status" value="1"/>
</dbReference>
<dbReference type="OrthoDB" id="4187847at2759"/>
<comment type="similarity">
    <text evidence="3 10">Belongs to the glycosyl hydrolase 76 family.</text>
</comment>
<evidence type="ECO:0000256" key="2">
    <source>
        <dbReference type="ARBA" id="ARBA00004308"/>
    </source>
</evidence>
<dbReference type="InterPro" id="IPR008928">
    <property type="entry name" value="6-hairpin_glycosidase_sf"/>
</dbReference>
<dbReference type="EC" id="3.2.1.101" evidence="4 10"/>
<protein>
    <recommendedName>
        <fullName evidence="4 10">Mannan endo-1,6-alpha-mannosidase</fullName>
        <ecNumber evidence="4 10">3.2.1.101</ecNumber>
    </recommendedName>
</protein>
<evidence type="ECO:0000256" key="10">
    <source>
        <dbReference type="PIRNR" id="PIRNR016302"/>
    </source>
</evidence>
<dbReference type="GO" id="GO:0012505">
    <property type="term" value="C:endomembrane system"/>
    <property type="evidence" value="ECO:0007669"/>
    <property type="project" value="UniProtKB-SubCell"/>
</dbReference>
<comment type="subcellular location">
    <subcellularLocation>
        <location evidence="2">Endomembrane system</location>
    </subcellularLocation>
</comment>
<reference evidence="13" key="1">
    <citation type="journal article" date="2020" name="Stud. Mycol.">
        <title>101 Dothideomycetes genomes: a test case for predicting lifestyles and emergence of pathogens.</title>
        <authorList>
            <person name="Haridas S."/>
            <person name="Albert R."/>
            <person name="Binder M."/>
            <person name="Bloem J."/>
            <person name="Labutti K."/>
            <person name="Salamov A."/>
            <person name="Andreopoulos B."/>
            <person name="Baker S."/>
            <person name="Barry K."/>
            <person name="Bills G."/>
            <person name="Bluhm B."/>
            <person name="Cannon C."/>
            <person name="Castanera R."/>
            <person name="Culley D."/>
            <person name="Daum C."/>
            <person name="Ezra D."/>
            <person name="Gonzalez J."/>
            <person name="Henrissat B."/>
            <person name="Kuo A."/>
            <person name="Liang C."/>
            <person name="Lipzen A."/>
            <person name="Lutzoni F."/>
            <person name="Magnuson J."/>
            <person name="Mondo S."/>
            <person name="Nolan M."/>
            <person name="Ohm R."/>
            <person name="Pangilinan J."/>
            <person name="Park H.-J."/>
            <person name="Ramirez L."/>
            <person name="Alfaro M."/>
            <person name="Sun H."/>
            <person name="Tritt A."/>
            <person name="Yoshinaga Y."/>
            <person name="Zwiers L.-H."/>
            <person name="Turgeon B."/>
            <person name="Goodwin S."/>
            <person name="Spatafora J."/>
            <person name="Crous P."/>
            <person name="Grigoriev I."/>
        </authorList>
    </citation>
    <scope>NUCLEOTIDE SEQUENCE</scope>
    <source>
        <strain evidence="13">CBS 130266</strain>
    </source>
</reference>
<dbReference type="PANTHER" id="PTHR12145">
    <property type="entry name" value="MANNAN ENDO-1,6-ALPHA-MANNOSIDASE DCW1"/>
    <property type="match status" value="1"/>
</dbReference>
<evidence type="ECO:0000256" key="4">
    <source>
        <dbReference type="ARBA" id="ARBA00012350"/>
    </source>
</evidence>
<evidence type="ECO:0000313" key="14">
    <source>
        <dbReference type="Proteomes" id="UP000800235"/>
    </source>
</evidence>
<dbReference type="Pfam" id="PF03663">
    <property type="entry name" value="Glyco_hydro_76"/>
    <property type="match status" value="1"/>
</dbReference>
<evidence type="ECO:0000256" key="9">
    <source>
        <dbReference type="ARBA" id="ARBA00023295"/>
    </source>
</evidence>
<keyword evidence="11" id="KW-1133">Transmembrane helix</keyword>
<accession>A0A9P4NKT2</accession>
<keyword evidence="9 10" id="KW-0326">Glycosidase</keyword>
<dbReference type="GO" id="GO:0008496">
    <property type="term" value="F:mannan endo-1,6-alpha-mannosidase activity"/>
    <property type="evidence" value="ECO:0007669"/>
    <property type="project" value="UniProtKB-UniRule"/>
</dbReference>
<evidence type="ECO:0000256" key="11">
    <source>
        <dbReference type="SAM" id="Phobius"/>
    </source>
</evidence>
<feature type="signal peptide" evidence="12">
    <location>
        <begin position="1"/>
        <end position="23"/>
    </location>
</feature>
<keyword evidence="14" id="KW-1185">Reference proteome</keyword>
<dbReference type="PIRSF" id="PIRSF016302">
    <property type="entry name" value="Man_a_manosd"/>
    <property type="match status" value="1"/>
</dbReference>
<dbReference type="GO" id="GO:0016052">
    <property type="term" value="P:carbohydrate catabolic process"/>
    <property type="evidence" value="ECO:0007669"/>
    <property type="project" value="InterPro"/>
</dbReference>
<comment type="catalytic activity">
    <reaction evidence="1 10">
        <text>Random hydrolysis of (1-&gt;6)-alpha-D-mannosidic linkages in unbranched (1-&gt;6)-mannans.</text>
        <dbReference type="EC" id="3.2.1.101"/>
    </reaction>
</comment>
<evidence type="ECO:0000256" key="6">
    <source>
        <dbReference type="ARBA" id="ARBA00022801"/>
    </source>
</evidence>
<dbReference type="PANTHER" id="PTHR12145:SF36">
    <property type="entry name" value="MANNAN ENDO-1,6-ALPHA-MANNOSIDASE DCW1"/>
    <property type="match status" value="1"/>
</dbReference>
<evidence type="ECO:0000256" key="8">
    <source>
        <dbReference type="ARBA" id="ARBA00023180"/>
    </source>
</evidence>
<comment type="caution">
    <text evidence="13">The sequence shown here is derived from an EMBL/GenBank/DDBJ whole genome shotgun (WGS) entry which is preliminary data.</text>
</comment>
<dbReference type="EMBL" id="MU007066">
    <property type="protein sequence ID" value="KAF2426237.1"/>
    <property type="molecule type" value="Genomic_DNA"/>
</dbReference>
<dbReference type="FunFam" id="1.50.10.20:FF:000006">
    <property type="entry name" value="Mannan endo-1,6-alpha-mannosidase"/>
    <property type="match status" value="1"/>
</dbReference>
<keyword evidence="8" id="KW-0325">Glycoprotein</keyword>
<keyword evidence="11" id="KW-0812">Transmembrane</keyword>
<evidence type="ECO:0000256" key="12">
    <source>
        <dbReference type="SAM" id="SignalP"/>
    </source>
</evidence>
<dbReference type="SUPFAM" id="SSF48208">
    <property type="entry name" value="Six-hairpin glycosidases"/>
    <property type="match status" value="1"/>
</dbReference>
<dbReference type="InterPro" id="IPR005198">
    <property type="entry name" value="Glyco_hydro_76"/>
</dbReference>
<dbReference type="AlphaFoldDB" id="A0A9P4NKT2"/>
<evidence type="ECO:0000256" key="3">
    <source>
        <dbReference type="ARBA" id="ARBA00009699"/>
    </source>
</evidence>
<sequence length="482" mass="53362">MWKIHHAFLFFIFTICWIPPCRGIQLDVSSQDSIKQTARTIAKDMISFYVGDKPGQTPGILLKPYYWWQAGAMWGELIEYWAATGDTHYNDLVSSSLIFQAGADRNFMPQNASNEEGNDDQAFWAFAAMTAAELNFPDPPEPKPQWLALAQAVFNTQARRWDMESCGGGLRWQILFTNPGWNYKNTISNGAFFQLAARLARYTGNQTYTNWADKTWDWLASTPNLTPDYRVNDGSDIKKNCTDANGIQWTYNYGTMIMGAANMYDISTGAAKEKWKSRIQGLLTQAESVFFPTKGPDNDPLSPNVMVEISCEWSKLCNPDQTSFKAYLSRWLAATTQLAPFTKEKILPKLQASAAGAAAQCSGGDTGTKCGRNWNMAVWDGYNGVGEQMSALAVVQANLIGTTRKPVTEKGGGTSRGNPNAGMGKQVELHYGAITTRSKTGAGILTALIMIVTIGGAWWMVDDGYTPKGLKRISTHPPWARY</sequence>
<dbReference type="InterPro" id="IPR014480">
    <property type="entry name" value="Mannan-1_6-alpha_mannosidase"/>
</dbReference>
<organism evidence="13 14">
    <name type="scientific">Tothia fuscella</name>
    <dbReference type="NCBI Taxonomy" id="1048955"/>
    <lineage>
        <taxon>Eukaryota</taxon>
        <taxon>Fungi</taxon>
        <taxon>Dikarya</taxon>
        <taxon>Ascomycota</taxon>
        <taxon>Pezizomycotina</taxon>
        <taxon>Dothideomycetes</taxon>
        <taxon>Pleosporomycetidae</taxon>
        <taxon>Venturiales</taxon>
        <taxon>Cylindrosympodiaceae</taxon>
        <taxon>Tothia</taxon>
    </lineage>
</organism>
<keyword evidence="5 12" id="KW-0732">Signal</keyword>
<name>A0A9P4NKT2_9PEZI</name>
<feature type="transmembrane region" description="Helical" evidence="11">
    <location>
        <begin position="442"/>
        <end position="461"/>
    </location>
</feature>
<evidence type="ECO:0000256" key="5">
    <source>
        <dbReference type="ARBA" id="ARBA00022729"/>
    </source>
</evidence>
<evidence type="ECO:0000256" key="7">
    <source>
        <dbReference type="ARBA" id="ARBA00023136"/>
    </source>
</evidence>
<dbReference type="Proteomes" id="UP000800235">
    <property type="component" value="Unassembled WGS sequence"/>
</dbReference>